<dbReference type="Proteomes" id="UP000887013">
    <property type="component" value="Unassembled WGS sequence"/>
</dbReference>
<proteinExistence type="predicted"/>
<keyword evidence="2" id="KW-1185">Reference proteome</keyword>
<accession>A0A8X6P279</accession>
<protein>
    <submittedName>
        <fullName evidence="1">Uncharacterized protein</fullName>
    </submittedName>
</protein>
<comment type="caution">
    <text evidence="1">The sequence shown here is derived from an EMBL/GenBank/DDBJ whole genome shotgun (WGS) entry which is preliminary data.</text>
</comment>
<reference evidence="1" key="1">
    <citation type="submission" date="2020-08" db="EMBL/GenBank/DDBJ databases">
        <title>Multicomponent nature underlies the extraordinary mechanical properties of spider dragline silk.</title>
        <authorList>
            <person name="Kono N."/>
            <person name="Nakamura H."/>
            <person name="Mori M."/>
            <person name="Yoshida Y."/>
            <person name="Ohtoshi R."/>
            <person name="Malay A.D."/>
            <person name="Moran D.A.P."/>
            <person name="Tomita M."/>
            <person name="Numata K."/>
            <person name="Arakawa K."/>
        </authorList>
    </citation>
    <scope>NUCLEOTIDE SEQUENCE</scope>
</reference>
<name>A0A8X6P279_NEPPI</name>
<sequence length="249" mass="28418">MTKRDITEQETATGEYLVLLVLQHCLFSEFIRAMIAEGLLISICLAITATPCQSDKTNSTFISGTSYMRKQALDTYKTTCVRLQHLANWMSVLFKLLSAWTDTTTKTMIENRKLEANTEFRNIPPIPERPAVGTPGLECSLKNLQVTLKTYIHFQTQLMQLKNILGKRILQTSKEKLNVTNVSLQRKIGNLDSLNKTAMEMFEKLKQSSQSLISQGNERNLPVLSVIKHKHLMPSFFSKLFPREEETIF</sequence>
<gene>
    <name evidence="1" type="primary">AVEN_174218_1</name>
    <name evidence="1" type="ORF">NPIL_693191</name>
</gene>
<dbReference type="AlphaFoldDB" id="A0A8X6P279"/>
<dbReference type="EMBL" id="BMAW01016085">
    <property type="protein sequence ID" value="GFT47017.1"/>
    <property type="molecule type" value="Genomic_DNA"/>
</dbReference>
<evidence type="ECO:0000313" key="2">
    <source>
        <dbReference type="Proteomes" id="UP000887013"/>
    </source>
</evidence>
<organism evidence="1 2">
    <name type="scientific">Nephila pilipes</name>
    <name type="common">Giant wood spider</name>
    <name type="synonym">Nephila maculata</name>
    <dbReference type="NCBI Taxonomy" id="299642"/>
    <lineage>
        <taxon>Eukaryota</taxon>
        <taxon>Metazoa</taxon>
        <taxon>Ecdysozoa</taxon>
        <taxon>Arthropoda</taxon>
        <taxon>Chelicerata</taxon>
        <taxon>Arachnida</taxon>
        <taxon>Araneae</taxon>
        <taxon>Araneomorphae</taxon>
        <taxon>Entelegynae</taxon>
        <taxon>Araneoidea</taxon>
        <taxon>Nephilidae</taxon>
        <taxon>Nephila</taxon>
    </lineage>
</organism>
<dbReference type="OrthoDB" id="6423241at2759"/>
<evidence type="ECO:0000313" key="1">
    <source>
        <dbReference type="EMBL" id="GFT47017.1"/>
    </source>
</evidence>